<sequence length="101" mass="10749">MQQMGGVDPRVTVAYGAPARSRDHGGHHVAHPVLASGVVRAGGKGRTSHTLTPSVPSGRSILAGKHVRIPPWLCVDDRFSSSGRRGAEGGPDERELMTRQY</sequence>
<reference evidence="2 3" key="1">
    <citation type="journal article" date="2019" name="Int. J. Syst. Evol. Microbiol.">
        <title>The Global Catalogue of Microorganisms (GCM) 10K type strain sequencing project: providing services to taxonomists for standard genome sequencing and annotation.</title>
        <authorList>
            <consortium name="The Broad Institute Genomics Platform"/>
            <consortium name="The Broad Institute Genome Sequencing Center for Infectious Disease"/>
            <person name="Wu L."/>
            <person name="Ma J."/>
        </authorList>
    </citation>
    <scope>NUCLEOTIDE SEQUENCE [LARGE SCALE GENOMIC DNA]</scope>
    <source>
        <strain evidence="2 3">JCM 11444</strain>
    </source>
</reference>
<proteinExistence type="predicted"/>
<accession>A0ABN1RMA7</accession>
<organism evidence="2 3">
    <name type="scientific">Streptomyces rhizosphaericus</name>
    <dbReference type="NCBI Taxonomy" id="114699"/>
    <lineage>
        <taxon>Bacteria</taxon>
        <taxon>Bacillati</taxon>
        <taxon>Actinomycetota</taxon>
        <taxon>Actinomycetes</taxon>
        <taxon>Kitasatosporales</taxon>
        <taxon>Streptomycetaceae</taxon>
        <taxon>Streptomyces</taxon>
        <taxon>Streptomyces violaceusniger group</taxon>
    </lineage>
</organism>
<gene>
    <name evidence="2" type="ORF">GCM10009575_092800</name>
</gene>
<evidence type="ECO:0000313" key="3">
    <source>
        <dbReference type="Proteomes" id="UP001500418"/>
    </source>
</evidence>
<evidence type="ECO:0000313" key="2">
    <source>
        <dbReference type="EMBL" id="GAA0959870.1"/>
    </source>
</evidence>
<protein>
    <submittedName>
        <fullName evidence="2">Uncharacterized protein</fullName>
    </submittedName>
</protein>
<keyword evidence="3" id="KW-1185">Reference proteome</keyword>
<name>A0ABN1RMA7_9ACTN</name>
<feature type="region of interest" description="Disordered" evidence="1">
    <location>
        <begin position="79"/>
        <end position="101"/>
    </location>
</feature>
<dbReference type="EMBL" id="BAAAID010000121">
    <property type="protein sequence ID" value="GAA0959870.1"/>
    <property type="molecule type" value="Genomic_DNA"/>
</dbReference>
<comment type="caution">
    <text evidence="2">The sequence shown here is derived from an EMBL/GenBank/DDBJ whole genome shotgun (WGS) entry which is preliminary data.</text>
</comment>
<evidence type="ECO:0000256" key="1">
    <source>
        <dbReference type="SAM" id="MobiDB-lite"/>
    </source>
</evidence>
<dbReference type="Proteomes" id="UP001500418">
    <property type="component" value="Unassembled WGS sequence"/>
</dbReference>